<evidence type="ECO:0000313" key="4">
    <source>
        <dbReference type="Proteomes" id="UP000006875"/>
    </source>
</evidence>
<dbReference type="PANTHER" id="PTHR47396:SF1">
    <property type="entry name" value="ATP-DEPENDENT HELICASE IRC3-RELATED"/>
    <property type="match status" value="1"/>
</dbReference>
<dbReference type="InterPro" id="IPR014001">
    <property type="entry name" value="Helicase_ATP-bd"/>
</dbReference>
<name>E3H991_ILYPC</name>
<dbReference type="InterPro" id="IPR027417">
    <property type="entry name" value="P-loop_NTPase"/>
</dbReference>
<dbReference type="InterPro" id="IPR025202">
    <property type="entry name" value="PLD-like_dom"/>
</dbReference>
<dbReference type="CDD" id="cd18799">
    <property type="entry name" value="SF2_C_EcoAI-like"/>
    <property type="match status" value="1"/>
</dbReference>
<accession>E3H991</accession>
<organism evidence="3 4">
    <name type="scientific">Ilyobacter polytropus (strain ATCC 51220 / DSM 2926 / LMG 16218 / CuHBu1)</name>
    <dbReference type="NCBI Taxonomy" id="572544"/>
    <lineage>
        <taxon>Bacteria</taxon>
        <taxon>Fusobacteriati</taxon>
        <taxon>Fusobacteriota</taxon>
        <taxon>Fusobacteriia</taxon>
        <taxon>Fusobacteriales</taxon>
        <taxon>Fusobacteriaceae</taxon>
        <taxon>Ilyobacter</taxon>
    </lineage>
</organism>
<dbReference type="EMBL" id="CP002281">
    <property type="protein sequence ID" value="ADO82790.1"/>
    <property type="molecule type" value="Genomic_DNA"/>
</dbReference>
<evidence type="ECO:0000259" key="1">
    <source>
        <dbReference type="PROSITE" id="PS51192"/>
    </source>
</evidence>
<dbReference type="AlphaFoldDB" id="E3H991"/>
<evidence type="ECO:0000259" key="2">
    <source>
        <dbReference type="PROSITE" id="PS51194"/>
    </source>
</evidence>
<dbReference type="Proteomes" id="UP000006875">
    <property type="component" value="Chromosome"/>
</dbReference>
<keyword evidence="4" id="KW-1185">Reference proteome</keyword>
<dbReference type="eggNOG" id="COG3886">
    <property type="taxonomic scope" value="Bacteria"/>
</dbReference>
<dbReference type="PROSITE" id="PS51192">
    <property type="entry name" value="HELICASE_ATP_BIND_1"/>
    <property type="match status" value="1"/>
</dbReference>
<dbReference type="CDD" id="cd18032">
    <property type="entry name" value="DEXHc_RE_I_III_res"/>
    <property type="match status" value="1"/>
</dbReference>
<proteinExistence type="predicted"/>
<dbReference type="PANTHER" id="PTHR47396">
    <property type="entry name" value="TYPE I RESTRICTION ENZYME ECOKI R PROTEIN"/>
    <property type="match status" value="1"/>
</dbReference>
<feature type="domain" description="Helicase ATP-binding" evidence="1">
    <location>
        <begin position="214"/>
        <end position="365"/>
    </location>
</feature>
<evidence type="ECO:0000313" key="3">
    <source>
        <dbReference type="EMBL" id="ADO82790.1"/>
    </source>
</evidence>
<dbReference type="SMART" id="SM00487">
    <property type="entry name" value="DEXDc"/>
    <property type="match status" value="1"/>
</dbReference>
<gene>
    <name evidence="3" type="ordered locus">Ilyop_1009</name>
</gene>
<dbReference type="PROSITE" id="PS51194">
    <property type="entry name" value="HELICASE_CTER"/>
    <property type="match status" value="1"/>
</dbReference>
<dbReference type="SUPFAM" id="SSF56024">
    <property type="entry name" value="Phospholipase D/nuclease"/>
    <property type="match status" value="1"/>
</dbReference>
<dbReference type="Pfam" id="PF04851">
    <property type="entry name" value="ResIII"/>
    <property type="match status" value="1"/>
</dbReference>
<dbReference type="OrthoDB" id="9802848at2"/>
<protein>
    <submittedName>
        <fullName evidence="3">Type III restriction protein res subunit</fullName>
    </submittedName>
</protein>
<feature type="domain" description="Helicase C-terminal" evidence="2">
    <location>
        <begin position="419"/>
        <end position="584"/>
    </location>
</feature>
<dbReference type="SUPFAM" id="SSF52540">
    <property type="entry name" value="P-loop containing nucleoside triphosphate hydrolases"/>
    <property type="match status" value="1"/>
</dbReference>
<dbReference type="GO" id="GO:0016787">
    <property type="term" value="F:hydrolase activity"/>
    <property type="evidence" value="ECO:0007669"/>
    <property type="project" value="InterPro"/>
</dbReference>
<dbReference type="SMART" id="SM00490">
    <property type="entry name" value="HELICc"/>
    <property type="match status" value="1"/>
</dbReference>
<dbReference type="GO" id="GO:0003677">
    <property type="term" value="F:DNA binding"/>
    <property type="evidence" value="ECO:0007669"/>
    <property type="project" value="InterPro"/>
</dbReference>
<dbReference type="Gene3D" id="3.40.50.300">
    <property type="entry name" value="P-loop containing nucleotide triphosphate hydrolases"/>
    <property type="match status" value="2"/>
</dbReference>
<dbReference type="GO" id="GO:0005829">
    <property type="term" value="C:cytosol"/>
    <property type="evidence" value="ECO:0007669"/>
    <property type="project" value="TreeGrafter"/>
</dbReference>
<dbReference type="Gene3D" id="3.30.870.10">
    <property type="entry name" value="Endonuclease Chain A"/>
    <property type="match status" value="1"/>
</dbReference>
<dbReference type="eggNOG" id="COG1061">
    <property type="taxonomic scope" value="Bacteria"/>
</dbReference>
<dbReference type="STRING" id="572544.Ilyop_1009"/>
<dbReference type="InterPro" id="IPR050742">
    <property type="entry name" value="Helicase_Restrict-Modif_Enz"/>
</dbReference>
<dbReference type="InterPro" id="IPR006935">
    <property type="entry name" value="Helicase/UvrB_N"/>
</dbReference>
<dbReference type="Pfam" id="PF00271">
    <property type="entry name" value="Helicase_C"/>
    <property type="match status" value="1"/>
</dbReference>
<dbReference type="GO" id="GO:0005524">
    <property type="term" value="F:ATP binding"/>
    <property type="evidence" value="ECO:0007669"/>
    <property type="project" value="InterPro"/>
</dbReference>
<reference evidence="3 4" key="1">
    <citation type="journal article" date="2010" name="Stand. Genomic Sci.">
        <title>Complete genome sequence of Ilyobacter polytropus type strain (CuHbu1).</title>
        <authorList>
            <person name="Sikorski J."/>
            <person name="Chertkov O."/>
            <person name="Lapidus A."/>
            <person name="Nolan M."/>
            <person name="Lucas S."/>
            <person name="Del Rio T.G."/>
            <person name="Tice H."/>
            <person name="Cheng J.F."/>
            <person name="Tapia R."/>
            <person name="Han C."/>
            <person name="Goodwin L."/>
            <person name="Pitluck S."/>
            <person name="Liolios K."/>
            <person name="Ivanova N."/>
            <person name="Mavromatis K."/>
            <person name="Mikhailova N."/>
            <person name="Pati A."/>
            <person name="Chen A."/>
            <person name="Palaniappan K."/>
            <person name="Land M."/>
            <person name="Hauser L."/>
            <person name="Chang Y.J."/>
            <person name="Jeffries C.D."/>
            <person name="Brambilla E."/>
            <person name="Yasawong M."/>
            <person name="Rohde M."/>
            <person name="Pukall R."/>
            <person name="Spring S."/>
            <person name="Goker M."/>
            <person name="Woyke T."/>
            <person name="Bristow J."/>
            <person name="Eisen J.A."/>
            <person name="Markowitz V."/>
            <person name="Hugenholtz P."/>
            <person name="Kyrpides N.C."/>
            <person name="Klenk H.P."/>
        </authorList>
    </citation>
    <scope>NUCLEOTIDE SEQUENCE [LARGE SCALE GENOMIC DNA]</scope>
    <source>
        <strain evidence="4">ATCC 51220 / DSM 2926 / LMG 16218 / CuHBu1</strain>
    </source>
</reference>
<dbReference type="Pfam" id="PF13091">
    <property type="entry name" value="PLDc_2"/>
    <property type="match status" value="1"/>
</dbReference>
<dbReference type="KEGG" id="ipo:Ilyop_1009"/>
<dbReference type="InterPro" id="IPR001650">
    <property type="entry name" value="Helicase_C-like"/>
</dbReference>
<sequence>MLYKISDNEYFEANYMNLITNQSKNMYQTLSECIGKAKKIYINVSFIRDSGIKLLINELENAKSRNCEIKILTSNYMNITEPNALYRLSSLQKIKLFKNDNNTSFHPKAYIFEYSDTEGDVFIGSSNVSYSALVDGVEWNYNLKKTENKNSFEQIVEHFKELYEKNSFDLTIEWLRKYEKEFVNNPNISFDILPSSKVLEPIKFQIPALYELSATREEGFKKAMVIVATGLGKTFLSAFDSLNFKKILFIAHREEILIQAMESFQNVHSKEKAYGFFKGDTKDKDKDIIFASVSTLGKNGYLNENYFDKDYFDYIVVDEFHHADSPTYRKIIEYFEPQFLLGLTATPDRADNGDIYELCDYNIAYECNLKTGINNGWLVPFEYFGIYDEIKYDTIPWRSGKYDLNILENRLMVKERAEQIYEKYIFYKNKRTVAFCASVNHCKFMNNFFKNKNINCDFIVGEISSKSRTEILDKFKNGKLDLLFVVDVFNEGVDIPSIDTVMFLRPTTSYTIFIQQLGRGLRTSESKTKLRVLDFVGNYKGAILKPLFLSGDYKPSEKESKIISPLDVNLPSGCSVNFDLKYIDYFNSVKEKSEPLKEKLKNEYFRIKSEIEKKPTILDVYTHGNYPIKIYLTEFKSWLNFLKYVGDLSDQEKNWLDNNIHDFLMMLEKTKMTKSYKMPILLSFISNDKIVKSVSIKDLEKNFKSFYDNRIHLKDLNNKNNKNLTNWSSKKLRSHILGNPVNALIKSSSKIFFYDKSNGTFEIKNDFFEYIDQNSDLINEIKLRITYRIKDYFKRKYEF</sequence>
<dbReference type="HOGENOM" id="CLU_005588_2_0_0"/>